<protein>
    <recommendedName>
        <fullName evidence="4">Restriction endonuclease domain-containing protein</fullName>
    </recommendedName>
</protein>
<keyword evidence="3" id="KW-1185">Reference proteome</keyword>
<sequence length="277" mass="31223">MDTSFDWSPDTSTFVVRMPTTKHESFVEAVSTEIVSQLAKAGNQDNDVKVVTDRIESEGSPLIDLLYYDTERAKCPKRTPDKSFGPGNQFPLVVIEVAYSQQQKKLPRIADEYICGSSGNIKVVLGFDIGYDDQSKKATTSIWRPGTSDDGDLITEEVRNDDPFRTKEGTLVPGLGFSLRVRDLVLSTQLPDLPSRIHNQTVVHVTPEQLASFLYRVETTYELNKINQGAQEPDRKKRVREATPEEELSSRKERKISKQEVAEEESNEARDPDWSPV</sequence>
<name>A0A8H6FRR7_9LECA</name>
<feature type="region of interest" description="Disordered" evidence="1">
    <location>
        <begin position="227"/>
        <end position="277"/>
    </location>
</feature>
<dbReference type="RefSeq" id="XP_037162946.1">
    <property type="nucleotide sequence ID" value="XM_037310160.1"/>
</dbReference>
<gene>
    <name evidence="2" type="ORF">HO173_008260</name>
</gene>
<dbReference type="OrthoDB" id="3485856at2759"/>
<dbReference type="AlphaFoldDB" id="A0A8H6FRR7"/>
<reference evidence="2 3" key="1">
    <citation type="journal article" date="2020" name="Genomics">
        <title>Complete, high-quality genomes from long-read metagenomic sequencing of two wolf lichen thalli reveals enigmatic genome architecture.</title>
        <authorList>
            <person name="McKenzie S.K."/>
            <person name="Walston R.F."/>
            <person name="Allen J.L."/>
        </authorList>
    </citation>
    <scope>NUCLEOTIDE SEQUENCE [LARGE SCALE GENOMIC DNA]</scope>
    <source>
        <strain evidence="2">WasteWater2</strain>
    </source>
</reference>
<evidence type="ECO:0008006" key="4">
    <source>
        <dbReference type="Google" id="ProtNLM"/>
    </source>
</evidence>
<evidence type="ECO:0000256" key="1">
    <source>
        <dbReference type="SAM" id="MobiDB-lite"/>
    </source>
</evidence>
<comment type="caution">
    <text evidence="2">The sequence shown here is derived from an EMBL/GenBank/DDBJ whole genome shotgun (WGS) entry which is preliminary data.</text>
</comment>
<dbReference type="GeneID" id="59289916"/>
<feature type="compositionally biased region" description="Basic and acidic residues" evidence="1">
    <location>
        <begin position="232"/>
        <end position="277"/>
    </location>
</feature>
<evidence type="ECO:0000313" key="3">
    <source>
        <dbReference type="Proteomes" id="UP000578531"/>
    </source>
</evidence>
<evidence type="ECO:0000313" key="2">
    <source>
        <dbReference type="EMBL" id="KAF6233529.1"/>
    </source>
</evidence>
<accession>A0A8H6FRR7</accession>
<dbReference type="EMBL" id="JACCJC010000036">
    <property type="protein sequence ID" value="KAF6233529.1"/>
    <property type="molecule type" value="Genomic_DNA"/>
</dbReference>
<organism evidence="2 3">
    <name type="scientific">Letharia columbiana</name>
    <dbReference type="NCBI Taxonomy" id="112416"/>
    <lineage>
        <taxon>Eukaryota</taxon>
        <taxon>Fungi</taxon>
        <taxon>Dikarya</taxon>
        <taxon>Ascomycota</taxon>
        <taxon>Pezizomycotina</taxon>
        <taxon>Lecanoromycetes</taxon>
        <taxon>OSLEUM clade</taxon>
        <taxon>Lecanoromycetidae</taxon>
        <taxon>Lecanorales</taxon>
        <taxon>Lecanorineae</taxon>
        <taxon>Parmeliaceae</taxon>
        <taxon>Letharia</taxon>
    </lineage>
</organism>
<proteinExistence type="predicted"/>
<dbReference type="Proteomes" id="UP000578531">
    <property type="component" value="Unassembled WGS sequence"/>
</dbReference>